<proteinExistence type="predicted"/>
<evidence type="ECO:0000313" key="3">
    <source>
        <dbReference type="EMBL" id="SHH45926.1"/>
    </source>
</evidence>
<evidence type="ECO:0000313" key="4">
    <source>
        <dbReference type="Proteomes" id="UP000184139"/>
    </source>
</evidence>
<dbReference type="PANTHER" id="PTHR39199">
    <property type="entry name" value="BLR5128 PROTEIN"/>
    <property type="match status" value="1"/>
</dbReference>
<keyword evidence="4" id="KW-1185">Reference proteome</keyword>
<dbReference type="InterPro" id="IPR045865">
    <property type="entry name" value="ACT-like_dom_sf"/>
</dbReference>
<name>A0A1M5T5F2_9BACT</name>
<dbReference type="PANTHER" id="PTHR39199:SF1">
    <property type="entry name" value="BLR5128 PROTEIN"/>
    <property type="match status" value="1"/>
</dbReference>
<dbReference type="InterPro" id="IPR018717">
    <property type="entry name" value="DUF2241"/>
</dbReference>
<dbReference type="AlphaFoldDB" id="A0A1M5T5F2"/>
<dbReference type="Pfam" id="PF13840">
    <property type="entry name" value="ACT_7"/>
    <property type="match status" value="1"/>
</dbReference>
<gene>
    <name evidence="3" type="ORF">SAMN02745124_00610</name>
</gene>
<sequence length="142" mass="15014">MSTKQGETELSRLLADLAPRLLAEKYVFYSLPHGSYGDGAELAPVASFQEEEGLTLVVPERCAKEAHIAYSSVFCCITLTVHSSLTGVGLTAAVSTKLARRGISVNVVAAMYHDHLFVPADQAGRALAALAAVSGPQASRRI</sequence>
<dbReference type="RefSeq" id="WP_073373336.1">
    <property type="nucleotide sequence ID" value="NZ_FQXS01000002.1"/>
</dbReference>
<organism evidence="3 4">
    <name type="scientific">Desulfofustis glycolicus DSM 9705</name>
    <dbReference type="NCBI Taxonomy" id="1121409"/>
    <lineage>
        <taxon>Bacteria</taxon>
        <taxon>Pseudomonadati</taxon>
        <taxon>Thermodesulfobacteriota</taxon>
        <taxon>Desulfobulbia</taxon>
        <taxon>Desulfobulbales</taxon>
        <taxon>Desulfocapsaceae</taxon>
        <taxon>Desulfofustis</taxon>
    </lineage>
</organism>
<dbReference type="SUPFAM" id="SSF55021">
    <property type="entry name" value="ACT-like"/>
    <property type="match status" value="2"/>
</dbReference>
<dbReference type="InterPro" id="IPR027795">
    <property type="entry name" value="CASTOR_ACT_dom"/>
</dbReference>
<dbReference type="EMBL" id="FQXS01000002">
    <property type="protein sequence ID" value="SHH45926.1"/>
    <property type="molecule type" value="Genomic_DNA"/>
</dbReference>
<feature type="domain" description="DUF2241" evidence="1">
    <location>
        <begin position="6"/>
        <end position="74"/>
    </location>
</feature>
<evidence type="ECO:0000259" key="1">
    <source>
        <dbReference type="Pfam" id="PF10000"/>
    </source>
</evidence>
<dbReference type="Gene3D" id="3.30.2130.10">
    <property type="entry name" value="VC0802-like"/>
    <property type="match status" value="1"/>
</dbReference>
<feature type="domain" description="CASTOR ACT" evidence="2">
    <location>
        <begin position="75"/>
        <end position="130"/>
    </location>
</feature>
<dbReference type="OrthoDB" id="517867at2"/>
<protein>
    <submittedName>
        <fullName evidence="3">Uncharacterized protein</fullName>
    </submittedName>
</protein>
<evidence type="ECO:0000259" key="2">
    <source>
        <dbReference type="Pfam" id="PF13840"/>
    </source>
</evidence>
<dbReference type="Pfam" id="PF10000">
    <property type="entry name" value="ACT_3"/>
    <property type="match status" value="1"/>
</dbReference>
<reference evidence="3 4" key="1">
    <citation type="submission" date="2016-11" db="EMBL/GenBank/DDBJ databases">
        <authorList>
            <person name="Jaros S."/>
            <person name="Januszkiewicz K."/>
            <person name="Wedrychowicz H."/>
        </authorList>
    </citation>
    <scope>NUCLEOTIDE SEQUENCE [LARGE SCALE GENOMIC DNA]</scope>
    <source>
        <strain evidence="3 4">DSM 9705</strain>
    </source>
</reference>
<dbReference type="STRING" id="1121409.SAMN02745124_00610"/>
<dbReference type="Proteomes" id="UP000184139">
    <property type="component" value="Unassembled WGS sequence"/>
</dbReference>
<accession>A0A1M5T5F2</accession>